<feature type="transmembrane region" description="Helical" evidence="7">
    <location>
        <begin position="77"/>
        <end position="97"/>
    </location>
</feature>
<evidence type="ECO:0000256" key="5">
    <source>
        <dbReference type="ARBA" id="ARBA00022989"/>
    </source>
</evidence>
<dbReference type="Gene3D" id="1.20.1420.30">
    <property type="entry name" value="NCX, central ion-binding region"/>
    <property type="match status" value="2"/>
</dbReference>
<gene>
    <name evidence="9" type="ORF">AV274_3700</name>
</gene>
<dbReference type="GO" id="GO:0005886">
    <property type="term" value="C:plasma membrane"/>
    <property type="evidence" value="ECO:0007669"/>
    <property type="project" value="TreeGrafter"/>
</dbReference>
<keyword evidence="4 7" id="KW-0812">Transmembrane</keyword>
<evidence type="ECO:0000256" key="3">
    <source>
        <dbReference type="ARBA" id="ARBA00022449"/>
    </source>
</evidence>
<feature type="transmembrane region" description="Helical" evidence="7">
    <location>
        <begin position="34"/>
        <end position="56"/>
    </location>
</feature>
<dbReference type="InterPro" id="IPR044880">
    <property type="entry name" value="NCX_ion-bd_dom_sf"/>
</dbReference>
<feature type="transmembrane region" description="Helical" evidence="7">
    <location>
        <begin position="143"/>
        <end position="161"/>
    </location>
</feature>
<name>A0A196SC29_BLAHN</name>
<keyword evidence="6 7" id="KW-0472">Membrane</keyword>
<dbReference type="InterPro" id="IPR004481">
    <property type="entry name" value="K/Na/Ca-exchanger"/>
</dbReference>
<dbReference type="PANTHER" id="PTHR10846">
    <property type="entry name" value="SODIUM/POTASSIUM/CALCIUM EXCHANGER"/>
    <property type="match status" value="1"/>
</dbReference>
<feature type="transmembrane region" description="Helical" evidence="7">
    <location>
        <begin position="415"/>
        <end position="437"/>
    </location>
</feature>
<feature type="transmembrane region" description="Helical" evidence="7">
    <location>
        <begin position="173"/>
        <end position="191"/>
    </location>
</feature>
<dbReference type="AlphaFoldDB" id="A0A196SC29"/>
<accession>A0A196SC29</accession>
<evidence type="ECO:0000256" key="4">
    <source>
        <dbReference type="ARBA" id="ARBA00022692"/>
    </source>
</evidence>
<dbReference type="PANTHER" id="PTHR10846:SF8">
    <property type="entry name" value="INNER MEMBRANE PROTEIN YRBG"/>
    <property type="match status" value="1"/>
</dbReference>
<keyword evidence="10" id="KW-1185">Reference proteome</keyword>
<evidence type="ECO:0000313" key="9">
    <source>
        <dbReference type="EMBL" id="OAO14605.1"/>
    </source>
</evidence>
<comment type="caution">
    <text evidence="9">The sequence shown here is derived from an EMBL/GenBank/DDBJ whole genome shotgun (WGS) entry which is preliminary data.</text>
</comment>
<comment type="similarity">
    <text evidence="2">Belongs to the Ca(2+):cation antiporter (CaCA) (TC 2.A.19) family. SLC24A subfamily.</text>
</comment>
<evidence type="ECO:0000313" key="10">
    <source>
        <dbReference type="Proteomes" id="UP000078348"/>
    </source>
</evidence>
<dbReference type="STRING" id="478820.A0A196SC29"/>
<evidence type="ECO:0000259" key="8">
    <source>
        <dbReference type="Pfam" id="PF01699"/>
    </source>
</evidence>
<dbReference type="GO" id="GO:0005262">
    <property type="term" value="F:calcium channel activity"/>
    <property type="evidence" value="ECO:0007669"/>
    <property type="project" value="TreeGrafter"/>
</dbReference>
<dbReference type="GO" id="GO:0006874">
    <property type="term" value="P:intracellular calcium ion homeostasis"/>
    <property type="evidence" value="ECO:0007669"/>
    <property type="project" value="TreeGrafter"/>
</dbReference>
<evidence type="ECO:0000256" key="7">
    <source>
        <dbReference type="SAM" id="Phobius"/>
    </source>
</evidence>
<dbReference type="Pfam" id="PF01699">
    <property type="entry name" value="Na_Ca_ex"/>
    <property type="match status" value="2"/>
</dbReference>
<proteinExistence type="inferred from homology"/>
<comment type="subcellular location">
    <subcellularLocation>
        <location evidence="1">Membrane</location>
        <topology evidence="1">Multi-pass membrane protein</topology>
    </subcellularLocation>
</comment>
<keyword evidence="5 7" id="KW-1133">Transmembrane helix</keyword>
<protein>
    <submittedName>
        <fullName evidence="9">Sodium/potassium/calcium exchanger 5</fullName>
    </submittedName>
</protein>
<sequence length="470" mass="51046">MAIDFDYLVNESSEAKEFCEAGIKGLCLDVIDKYWWGIIIEVIIFFLTFAMIGIICDEYLVPSLEILCVKLNLKEDVAGASFLAFGASAPEIVISIITTIQGGDNVDLGIGSIIGSGMTGLMLIPGICGMAAKRDLELKRRPLTRDVIFYILSLAGLVLFLHDGTIYPLEGVYLMLVYIGYVLLLVFAPMVRRTYRIKNHLIDPNITTSFINNDGMDSDEERSYEPISAMADLNEDLAYEESFNPIDANTPVSTSAKMRRGAKSVTGAFTAFYTKYISAPICWFFRHVIPACKHGTESERLYLVTFLVSIFWVAVTTFIMGAVSQRWVEMIKAMGFSASVGTLIGMVLIGFGASIADLMQCYAVSVKGYGSMAISNSVGSQILNICIGLGLPWFIKGMISGHGVEIPGSQIVQKAGFILAIGSLVLIAITLGPALIFKENKCKLGKVKGLVMIICCFVGLGAYAVVSIKG</sequence>
<keyword evidence="3" id="KW-0813">Transport</keyword>
<reference evidence="9 10" key="1">
    <citation type="submission" date="2016-05" db="EMBL/GenBank/DDBJ databases">
        <title>Nuclear genome of Blastocystis sp. subtype 1 NandII.</title>
        <authorList>
            <person name="Gentekaki E."/>
            <person name="Curtis B."/>
            <person name="Stairs C."/>
            <person name="Eme L."/>
            <person name="Herman E."/>
            <person name="Klimes V."/>
            <person name="Arias M.C."/>
            <person name="Elias M."/>
            <person name="Hilliou F."/>
            <person name="Klute M."/>
            <person name="Malik S.-B."/>
            <person name="Pightling A."/>
            <person name="Rachubinski R."/>
            <person name="Salas D."/>
            <person name="Schlacht A."/>
            <person name="Suga H."/>
            <person name="Archibald J."/>
            <person name="Ball S.G."/>
            <person name="Clark G."/>
            <person name="Dacks J."/>
            <person name="Van Der Giezen M."/>
            <person name="Tsaousis A."/>
            <person name="Roger A."/>
        </authorList>
    </citation>
    <scope>NUCLEOTIDE SEQUENCE [LARGE SCALE GENOMIC DNA]</scope>
    <source>
        <strain evidence="10">ATCC 50177 / NandII</strain>
    </source>
</reference>
<organism evidence="9 10">
    <name type="scientific">Blastocystis sp. subtype 1 (strain ATCC 50177 / NandII)</name>
    <dbReference type="NCBI Taxonomy" id="478820"/>
    <lineage>
        <taxon>Eukaryota</taxon>
        <taxon>Sar</taxon>
        <taxon>Stramenopiles</taxon>
        <taxon>Bigyra</taxon>
        <taxon>Opalozoa</taxon>
        <taxon>Opalinata</taxon>
        <taxon>Blastocystidae</taxon>
        <taxon>Blastocystis</taxon>
    </lineage>
</organism>
<dbReference type="InterPro" id="IPR004837">
    <property type="entry name" value="NaCa_Exmemb"/>
</dbReference>
<evidence type="ECO:0000256" key="6">
    <source>
        <dbReference type="ARBA" id="ARBA00023136"/>
    </source>
</evidence>
<feature type="transmembrane region" description="Helical" evidence="7">
    <location>
        <begin position="335"/>
        <end position="356"/>
    </location>
</feature>
<keyword evidence="3" id="KW-0050">Antiport</keyword>
<dbReference type="Proteomes" id="UP000078348">
    <property type="component" value="Unassembled WGS sequence"/>
</dbReference>
<feature type="domain" description="Sodium/calcium exchanger membrane region" evidence="8">
    <location>
        <begin position="303"/>
        <end position="454"/>
    </location>
</feature>
<feature type="transmembrane region" description="Helical" evidence="7">
    <location>
        <begin position="109"/>
        <end position="131"/>
    </location>
</feature>
<evidence type="ECO:0000256" key="1">
    <source>
        <dbReference type="ARBA" id="ARBA00004141"/>
    </source>
</evidence>
<feature type="transmembrane region" description="Helical" evidence="7">
    <location>
        <begin position="449"/>
        <end position="468"/>
    </location>
</feature>
<evidence type="ECO:0000256" key="2">
    <source>
        <dbReference type="ARBA" id="ARBA00005364"/>
    </source>
</evidence>
<dbReference type="GO" id="GO:0008273">
    <property type="term" value="F:calcium, potassium:sodium antiporter activity"/>
    <property type="evidence" value="ECO:0007669"/>
    <property type="project" value="TreeGrafter"/>
</dbReference>
<feature type="transmembrane region" description="Helical" evidence="7">
    <location>
        <begin position="301"/>
        <end position="323"/>
    </location>
</feature>
<feature type="domain" description="Sodium/calcium exchanger membrane region" evidence="8">
    <location>
        <begin position="43"/>
        <end position="186"/>
    </location>
</feature>
<feature type="transmembrane region" description="Helical" evidence="7">
    <location>
        <begin position="377"/>
        <end position="395"/>
    </location>
</feature>
<dbReference type="OrthoDB" id="2127281at2759"/>
<dbReference type="EMBL" id="LXWW01000229">
    <property type="protein sequence ID" value="OAO14605.1"/>
    <property type="molecule type" value="Genomic_DNA"/>
</dbReference>